<reference evidence="3 4" key="1">
    <citation type="submission" date="2017-06" db="EMBL/GenBank/DDBJ databases">
        <authorList>
            <person name="Kim H.J."/>
            <person name="Triplett B.A."/>
        </authorList>
    </citation>
    <scope>NUCLEOTIDE SEQUENCE [LARGE SCALE GENOMIC DNA]</scope>
    <source>
        <strain evidence="3 4">DSM 44715</strain>
    </source>
</reference>
<sequence>MPLLLIVLGILAVPVLEIFVILQVGAAIGGWATAGLLAAEAVLGAWLVRREGRRAWRALNEAVRGGTPPERGLGDSALVMAGGMLLLFPGFLTDVPGLLLVLPFTRPLARRVLSRSAERRMRAAEERAATVFPPGLGGAGFDPFGRGAGRAETPPGPVVRGEVIHEDGAEDGTRPGGAGPDGSRGRVVRGHIVSGDTVRGDGVREDDDTASRA</sequence>
<protein>
    <submittedName>
        <fullName evidence="3">UPF0716 protein FxsA</fullName>
    </submittedName>
</protein>
<keyword evidence="2" id="KW-0472">Membrane</keyword>
<organism evidence="3 4">
    <name type="scientific">Actinomadura meyerae</name>
    <dbReference type="NCBI Taxonomy" id="240840"/>
    <lineage>
        <taxon>Bacteria</taxon>
        <taxon>Bacillati</taxon>
        <taxon>Actinomycetota</taxon>
        <taxon>Actinomycetes</taxon>
        <taxon>Streptosporangiales</taxon>
        <taxon>Thermomonosporaceae</taxon>
        <taxon>Actinomadura</taxon>
    </lineage>
</organism>
<evidence type="ECO:0000256" key="2">
    <source>
        <dbReference type="SAM" id="Phobius"/>
    </source>
</evidence>
<dbReference type="Proteomes" id="UP000198318">
    <property type="component" value="Unassembled WGS sequence"/>
</dbReference>
<evidence type="ECO:0000313" key="4">
    <source>
        <dbReference type="Proteomes" id="UP000198318"/>
    </source>
</evidence>
<dbReference type="Pfam" id="PF04186">
    <property type="entry name" value="FxsA"/>
    <property type="match status" value="1"/>
</dbReference>
<name>A0A239N2N1_9ACTN</name>
<feature type="region of interest" description="Disordered" evidence="1">
    <location>
        <begin position="165"/>
        <end position="213"/>
    </location>
</feature>
<dbReference type="AlphaFoldDB" id="A0A239N2N1"/>
<feature type="transmembrane region" description="Helical" evidence="2">
    <location>
        <begin position="77"/>
        <end position="102"/>
    </location>
</feature>
<dbReference type="NCBIfam" id="NF008528">
    <property type="entry name" value="PRK11463.1-2"/>
    <property type="match status" value="1"/>
</dbReference>
<dbReference type="InterPro" id="IPR007313">
    <property type="entry name" value="FxsA"/>
</dbReference>
<keyword evidence="4" id="KW-1185">Reference proteome</keyword>
<evidence type="ECO:0000256" key="1">
    <source>
        <dbReference type="SAM" id="MobiDB-lite"/>
    </source>
</evidence>
<gene>
    <name evidence="3" type="ORF">SAMN05443665_103542</name>
</gene>
<evidence type="ECO:0000313" key="3">
    <source>
        <dbReference type="EMBL" id="SNT49010.1"/>
    </source>
</evidence>
<keyword evidence="2" id="KW-0812">Transmembrane</keyword>
<dbReference type="PANTHER" id="PTHR35335:SF1">
    <property type="entry name" value="UPF0716 PROTEIN FXSA"/>
    <property type="match status" value="1"/>
</dbReference>
<dbReference type="GO" id="GO:0016020">
    <property type="term" value="C:membrane"/>
    <property type="evidence" value="ECO:0007669"/>
    <property type="project" value="InterPro"/>
</dbReference>
<proteinExistence type="predicted"/>
<dbReference type="OrthoDB" id="9792788at2"/>
<dbReference type="RefSeq" id="WP_089329328.1">
    <property type="nucleotide sequence ID" value="NZ_FZOR01000035.1"/>
</dbReference>
<dbReference type="EMBL" id="FZOR01000035">
    <property type="protein sequence ID" value="SNT49010.1"/>
    <property type="molecule type" value="Genomic_DNA"/>
</dbReference>
<dbReference type="PANTHER" id="PTHR35335">
    <property type="entry name" value="UPF0716 PROTEIN FXSA"/>
    <property type="match status" value="1"/>
</dbReference>
<accession>A0A239N2N1</accession>
<feature type="compositionally biased region" description="Basic and acidic residues" evidence="1">
    <location>
        <begin position="198"/>
        <end position="213"/>
    </location>
</feature>
<keyword evidence="2" id="KW-1133">Transmembrane helix</keyword>